<keyword evidence="4" id="KW-0274">FAD</keyword>
<keyword evidence="3" id="KW-0285">Flavoprotein</keyword>
<dbReference type="RefSeq" id="XP_013282183.1">
    <property type="nucleotide sequence ID" value="XM_013426729.1"/>
</dbReference>
<keyword evidence="7" id="KW-0503">Monooxygenase</keyword>
<dbReference type="Proteomes" id="UP000053029">
    <property type="component" value="Unassembled WGS sequence"/>
</dbReference>
<dbReference type="GO" id="GO:0004499">
    <property type="term" value="F:N,N-dimethylaniline monooxygenase activity"/>
    <property type="evidence" value="ECO:0007669"/>
    <property type="project" value="InterPro"/>
</dbReference>
<comment type="similarity">
    <text evidence="2">Belongs to the FAD-binding monooxygenase family.</text>
</comment>
<evidence type="ECO:0000256" key="3">
    <source>
        <dbReference type="ARBA" id="ARBA00022630"/>
    </source>
</evidence>
<dbReference type="GO" id="GO:0050661">
    <property type="term" value="F:NADP binding"/>
    <property type="evidence" value="ECO:0007669"/>
    <property type="project" value="InterPro"/>
</dbReference>
<keyword evidence="10" id="KW-1185">Reference proteome</keyword>
<name>A0A0D2GII0_9EURO</name>
<evidence type="ECO:0000256" key="7">
    <source>
        <dbReference type="ARBA" id="ARBA00023033"/>
    </source>
</evidence>
<dbReference type="AlphaFoldDB" id="A0A0D2GII0"/>
<proteinExistence type="inferred from homology"/>
<comment type="cofactor">
    <cofactor evidence="1">
        <name>FAD</name>
        <dbReference type="ChEBI" id="CHEBI:57692"/>
    </cofactor>
</comment>
<sequence>MVVSHDSQSNGTAVNGDAPNGAHSGTIDCDVIIVGGGFSGMTALHKARKLGLTAKIFEEGTDFGGVWYWNRYPGARVDSEAPFYQLSIPEVTKDWYYSQRFPDHTELRKYMAHIDKILDLRKDTYFNAQVIGAEFDTKKALWTVKTSAGHVARGKYIVIATGLLHKKYLPEFPGMGDYKGELYHSGAWPENLSVKGKRVGIIGTGATSVQIVQELAKEADTLTNFMRRPSYCVPAGNRPLTIQEQKEQKGLLHALFKAGRQSFVGIPVLGTVPGKSVLDATPEEREEAFEIGWNRGGAGLNSCGYTDILTDKKANRIVYDFWRKKVRARMTDPVKMDLMAPAEPPYWYGTKRQPLEEDYYECIDMPHVEVVDLNAAPLQHFTEKGILTADGKEREFDVIALATGFESYTGSIVNMGLLNKDGIDLKDLWKDGIKSYLGILINGFPNAFMVYSPQAPTSLSNGPTILECQLDYVFAAIEKLEKEHAKSIEPTPEAQDEWKKTVLATTEGSLIPLTNSWWTGANIPGKKAELVTFCHGIENYEKEILKTLDGWKGFDIVHESVVPLE</sequence>
<dbReference type="SUPFAM" id="SSF51905">
    <property type="entry name" value="FAD/NAD(P)-binding domain"/>
    <property type="match status" value="2"/>
</dbReference>
<evidence type="ECO:0000256" key="5">
    <source>
        <dbReference type="ARBA" id="ARBA00022857"/>
    </source>
</evidence>
<evidence type="ECO:0000256" key="8">
    <source>
        <dbReference type="SAM" id="MobiDB-lite"/>
    </source>
</evidence>
<dbReference type="OrthoDB" id="66881at2759"/>
<feature type="compositionally biased region" description="Polar residues" evidence="8">
    <location>
        <begin position="1"/>
        <end position="13"/>
    </location>
</feature>
<keyword evidence="6" id="KW-0560">Oxidoreductase</keyword>
<keyword evidence="5" id="KW-0521">NADP</keyword>
<dbReference type="GeneID" id="25307700"/>
<accession>A0A0D2GII0</accession>
<evidence type="ECO:0000256" key="2">
    <source>
        <dbReference type="ARBA" id="ARBA00010139"/>
    </source>
</evidence>
<feature type="region of interest" description="Disordered" evidence="8">
    <location>
        <begin position="1"/>
        <end position="20"/>
    </location>
</feature>
<protein>
    <recommendedName>
        <fullName evidence="11">FAD/NAD(P)-binding domain-containing protein</fullName>
    </recommendedName>
</protein>
<dbReference type="PRINTS" id="PR00411">
    <property type="entry name" value="PNDRDTASEI"/>
</dbReference>
<dbReference type="HOGENOM" id="CLU_006937_8_0_1"/>
<dbReference type="Pfam" id="PF00743">
    <property type="entry name" value="FMO-like"/>
    <property type="match status" value="1"/>
</dbReference>
<evidence type="ECO:0000256" key="1">
    <source>
        <dbReference type="ARBA" id="ARBA00001974"/>
    </source>
</evidence>
<evidence type="ECO:0000313" key="9">
    <source>
        <dbReference type="EMBL" id="KIW78375.1"/>
    </source>
</evidence>
<evidence type="ECO:0008006" key="11">
    <source>
        <dbReference type="Google" id="ProtNLM"/>
    </source>
</evidence>
<dbReference type="PANTHER" id="PTHR43098:SF3">
    <property type="entry name" value="L-ORNITHINE N(5)-MONOOXYGENASE-RELATED"/>
    <property type="match status" value="1"/>
</dbReference>
<dbReference type="InterPro" id="IPR050775">
    <property type="entry name" value="FAD-binding_Monooxygenases"/>
</dbReference>
<dbReference type="EMBL" id="KN846973">
    <property type="protein sequence ID" value="KIW78375.1"/>
    <property type="molecule type" value="Genomic_DNA"/>
</dbReference>
<evidence type="ECO:0000256" key="4">
    <source>
        <dbReference type="ARBA" id="ARBA00022827"/>
    </source>
</evidence>
<dbReference type="PANTHER" id="PTHR43098">
    <property type="entry name" value="L-ORNITHINE N(5)-MONOOXYGENASE-RELATED"/>
    <property type="match status" value="1"/>
</dbReference>
<organism evidence="9 10">
    <name type="scientific">Fonsecaea pedrosoi CBS 271.37</name>
    <dbReference type="NCBI Taxonomy" id="1442368"/>
    <lineage>
        <taxon>Eukaryota</taxon>
        <taxon>Fungi</taxon>
        <taxon>Dikarya</taxon>
        <taxon>Ascomycota</taxon>
        <taxon>Pezizomycotina</taxon>
        <taxon>Eurotiomycetes</taxon>
        <taxon>Chaetothyriomycetidae</taxon>
        <taxon>Chaetothyriales</taxon>
        <taxon>Herpotrichiellaceae</taxon>
        <taxon>Fonsecaea</taxon>
    </lineage>
</organism>
<evidence type="ECO:0000313" key="10">
    <source>
        <dbReference type="Proteomes" id="UP000053029"/>
    </source>
</evidence>
<gene>
    <name evidence="9" type="ORF">Z517_08210</name>
</gene>
<dbReference type="GO" id="GO:0050660">
    <property type="term" value="F:flavin adenine dinucleotide binding"/>
    <property type="evidence" value="ECO:0007669"/>
    <property type="project" value="InterPro"/>
</dbReference>
<reference evidence="9 10" key="1">
    <citation type="submission" date="2015-01" db="EMBL/GenBank/DDBJ databases">
        <title>The Genome Sequence of Fonsecaea pedrosoi CBS 271.37.</title>
        <authorList>
            <consortium name="The Broad Institute Genomics Platform"/>
            <person name="Cuomo C."/>
            <person name="de Hoog S."/>
            <person name="Gorbushina A."/>
            <person name="Stielow B."/>
            <person name="Teixiera M."/>
            <person name="Abouelleil A."/>
            <person name="Chapman S.B."/>
            <person name="Priest M."/>
            <person name="Young S.K."/>
            <person name="Wortman J."/>
            <person name="Nusbaum C."/>
            <person name="Birren B."/>
        </authorList>
    </citation>
    <scope>NUCLEOTIDE SEQUENCE [LARGE SCALE GENOMIC DNA]</scope>
    <source>
        <strain evidence="9 10">CBS 271.37</strain>
    </source>
</reference>
<dbReference type="InterPro" id="IPR020946">
    <property type="entry name" value="Flavin_mOase-like"/>
</dbReference>
<dbReference type="InterPro" id="IPR036188">
    <property type="entry name" value="FAD/NAD-bd_sf"/>
</dbReference>
<evidence type="ECO:0000256" key="6">
    <source>
        <dbReference type="ARBA" id="ARBA00023002"/>
    </source>
</evidence>
<dbReference type="Gene3D" id="3.50.50.60">
    <property type="entry name" value="FAD/NAD(P)-binding domain"/>
    <property type="match status" value="3"/>
</dbReference>
<dbReference type="VEuPathDB" id="FungiDB:Z517_08210"/>